<evidence type="ECO:0000313" key="1">
    <source>
        <dbReference type="EMBL" id="KAI2387540.1"/>
    </source>
</evidence>
<dbReference type="EMBL" id="JALBCA010000038">
    <property type="protein sequence ID" value="KAI2387540.1"/>
    <property type="molecule type" value="Genomic_DNA"/>
</dbReference>
<gene>
    <name evidence="1" type="ORF">LOY88_003030</name>
</gene>
<sequence>MVYEWESKRAVCYRLYIEEKKSLEDIIEIMRTEYQFCPSKRAFQTQFKRWGFPSKQNPAHKNVDLVARVKDLWERNENQRDMLRILNEEGYEIKERELMRLRSKNRWLLRVPNGMKAGSVDDGEPLGDGQDHHDHDHNQSPDQPPTPAVGEQDGLMPGTGAEGMEHDAAATAAAANAEMYDGTTKSLPLEPMSQAKRQERLARLQEESDARWATKKRRRRTRGWAGLPADPPGPPRFPSETTLDESKMYLCLDEATYREVREQFQRICTEAGFAKKTAAGAERWQAAKDRLVRESAHLQAMLWTAAAGNVGVGGGGLEAKTLALDVVCTDVTKRMRTLSSRMTIAAAKNALGINPEESRRIRNAFYDALRADCFTSKLEMGHDRWRELKRRWIQDSPILQRILAADADAADPERHALKLKAVEVLCRDVMKRLRDDQAKRDPSKRQFFTTRGNAQARTFAAQALARSRTTAHGGDPANANAHNTNSASNSPGGGAQHLAAMQQIDPSLIQAAANDPAYALAAHHQHHHHHHHHQVAAAAVAAAAASSSSSSAASSSTASAPAAESAAAPFGYSSAILDPSPPHHAHHPQHHIPVFLRVHPQSTMHAQAKTWLGKLASRSVDELRLLGALKFKDARVARIEGTLRDDSGAEICFLISEDHELDAYLTHVEGRTATFAFLLQPA</sequence>
<reference evidence="1" key="1">
    <citation type="journal article" date="2022" name="bioRxiv">
        <title>Population genetic analysis of Ophidiomyces ophidiicola, the causative agent of snake fungal disease, indicates recent introductions to the USA.</title>
        <authorList>
            <person name="Ladner J.T."/>
            <person name="Palmer J.M."/>
            <person name="Ettinger C.L."/>
            <person name="Stajich J.E."/>
            <person name="Farrell T.M."/>
            <person name="Glorioso B.M."/>
            <person name="Lawson B."/>
            <person name="Price S.J."/>
            <person name="Stengle A.G."/>
            <person name="Grear D.A."/>
            <person name="Lorch J.M."/>
        </authorList>
    </citation>
    <scope>NUCLEOTIDE SEQUENCE</scope>
    <source>
        <strain evidence="1">NWHC 24266-5</strain>
    </source>
</reference>
<comment type="caution">
    <text evidence="1">The sequence shown here is derived from an EMBL/GenBank/DDBJ whole genome shotgun (WGS) entry which is preliminary data.</text>
</comment>
<name>A0ACB8UXF6_9EURO</name>
<protein>
    <submittedName>
        <fullName evidence="1">Uncharacterized protein</fullName>
    </submittedName>
</protein>
<proteinExistence type="predicted"/>
<accession>A0ACB8UXF6</accession>
<organism evidence="1">
    <name type="scientific">Ophidiomyces ophidiicola</name>
    <dbReference type="NCBI Taxonomy" id="1387563"/>
    <lineage>
        <taxon>Eukaryota</taxon>
        <taxon>Fungi</taxon>
        <taxon>Dikarya</taxon>
        <taxon>Ascomycota</taxon>
        <taxon>Pezizomycotina</taxon>
        <taxon>Eurotiomycetes</taxon>
        <taxon>Eurotiomycetidae</taxon>
        <taxon>Onygenales</taxon>
        <taxon>Onygenaceae</taxon>
        <taxon>Ophidiomyces</taxon>
    </lineage>
</organism>